<organism evidence="1 2">
    <name type="scientific">Lacticaseibacillus hegangensis</name>
    <dbReference type="NCBI Taxonomy" id="2486010"/>
    <lineage>
        <taxon>Bacteria</taxon>
        <taxon>Bacillati</taxon>
        <taxon>Bacillota</taxon>
        <taxon>Bacilli</taxon>
        <taxon>Lactobacillales</taxon>
        <taxon>Lactobacillaceae</taxon>
        <taxon>Lacticaseibacillus</taxon>
    </lineage>
</organism>
<evidence type="ECO:0000313" key="1">
    <source>
        <dbReference type="EMBL" id="MFD1442013.1"/>
    </source>
</evidence>
<sequence length="121" mass="12535">MTMVVVGGQMGKPEIEADLKKMLAGKNIDIEVKNDLDAALAVKSGQANYYIGACETGAGGALAMATALLGSEKTMTVASPTKVLSPDEIKEGFEKGKVAFGFTINSKDTVLPLLAELIANS</sequence>
<keyword evidence="2" id="KW-1185">Reference proteome</keyword>
<name>A0ABW4D137_9LACO</name>
<reference evidence="2" key="1">
    <citation type="journal article" date="2019" name="Int. J. Syst. Evol. Microbiol.">
        <title>The Global Catalogue of Microorganisms (GCM) 10K type strain sequencing project: providing services to taxonomists for standard genome sequencing and annotation.</title>
        <authorList>
            <consortium name="The Broad Institute Genomics Platform"/>
            <consortium name="The Broad Institute Genome Sequencing Center for Infectious Disease"/>
            <person name="Wu L."/>
            <person name="Ma J."/>
        </authorList>
    </citation>
    <scope>NUCLEOTIDE SEQUENCE [LARGE SCALE GENOMIC DNA]</scope>
    <source>
        <strain evidence="2">CCM 8912</strain>
    </source>
</reference>
<accession>A0ABW4D137</accession>
<gene>
    <name evidence="1" type="ORF">ACFQ5K_11555</name>
</gene>
<proteinExistence type="predicted"/>
<dbReference type="InterPro" id="IPR021238">
    <property type="entry name" value="DUF2620"/>
</dbReference>
<protein>
    <submittedName>
        <fullName evidence="1">DUF2620 domain-containing protein</fullName>
    </submittedName>
</protein>
<dbReference type="Pfam" id="PF10941">
    <property type="entry name" value="DUF2620"/>
    <property type="match status" value="1"/>
</dbReference>
<comment type="caution">
    <text evidence="1">The sequence shown here is derived from an EMBL/GenBank/DDBJ whole genome shotgun (WGS) entry which is preliminary data.</text>
</comment>
<dbReference type="EMBL" id="JBHTOK010000078">
    <property type="protein sequence ID" value="MFD1442013.1"/>
    <property type="molecule type" value="Genomic_DNA"/>
</dbReference>
<dbReference type="Proteomes" id="UP001597212">
    <property type="component" value="Unassembled WGS sequence"/>
</dbReference>
<evidence type="ECO:0000313" key="2">
    <source>
        <dbReference type="Proteomes" id="UP001597212"/>
    </source>
</evidence>
<dbReference type="RefSeq" id="WP_125755156.1">
    <property type="nucleotide sequence ID" value="NZ_JBHTOK010000078.1"/>
</dbReference>